<proteinExistence type="predicted"/>
<evidence type="ECO:0000313" key="1">
    <source>
        <dbReference type="EMBL" id="MBC3874647.1"/>
    </source>
</evidence>
<evidence type="ECO:0000313" key="2">
    <source>
        <dbReference type="Proteomes" id="UP000624279"/>
    </source>
</evidence>
<protein>
    <recommendedName>
        <fullName evidence="3">Circularly permuted type 2 ATP-grasp protein</fullName>
    </recommendedName>
</protein>
<gene>
    <name evidence="1" type="ORF">H8K55_13740</name>
</gene>
<evidence type="ECO:0008006" key="3">
    <source>
        <dbReference type="Google" id="ProtNLM"/>
    </source>
</evidence>
<sequence length="455" mass="50999">MQKLNSACFCISLPDGALKRALKLELAAPEVFDLIEQRCPHLFSAQPVFVSHSQQMRMAAVIQAIERVVALPTFRAQILQGAPEIVRQAMAQNPVAAVAVNGVFFGYDFHLHEEKIGLIEVNTNAGGALLNALLARAQHACCAVMDDIVHTQAKVQEFEQAIVIMFQHEWTLAQMAKSKSIEPTDPNHSASGTLRTIAIVDEHPEAQYLYPEFLLFQQLFQRHGINAIIAAPEQLSWRDEGLWCADQRIDLVYNRLTDFYLEDANAEALRQAYLAQAVVLTPNPFLHALYADKRNLVIWSDPQQLQQLGVDTETQACLLANIPRTETVQLQHAERLWAQRRQLFFKPNAGYGGRAAYRGDKLTKRVWEEILAGDYIAQEIISPGERVSGSPEMPAQMKFDIRQYTYQGAVQWTAARMYQGQTTNFRTPGGGFAPVYTIDDTDLFGNPQKMAALMA</sequence>
<dbReference type="EMBL" id="JACOGA010000012">
    <property type="protein sequence ID" value="MBC3874647.1"/>
    <property type="molecule type" value="Genomic_DNA"/>
</dbReference>
<comment type="caution">
    <text evidence="1">The sequence shown here is derived from an EMBL/GenBank/DDBJ whole genome shotgun (WGS) entry which is preliminary data.</text>
</comment>
<reference evidence="1 2" key="1">
    <citation type="submission" date="2020-08" db="EMBL/GenBank/DDBJ databases">
        <title>Novel species isolated from subtropical streams in China.</title>
        <authorList>
            <person name="Lu H."/>
        </authorList>
    </citation>
    <scope>NUCLEOTIDE SEQUENCE [LARGE SCALE GENOMIC DNA]</scope>
    <source>
        <strain evidence="1 2">LX15W</strain>
    </source>
</reference>
<keyword evidence="2" id="KW-1185">Reference proteome</keyword>
<accession>A0ABR6YDM7</accession>
<organism evidence="1 2">
    <name type="scientific">Undibacterium flavidum</name>
    <dbReference type="NCBI Taxonomy" id="2762297"/>
    <lineage>
        <taxon>Bacteria</taxon>
        <taxon>Pseudomonadati</taxon>
        <taxon>Pseudomonadota</taxon>
        <taxon>Betaproteobacteria</taxon>
        <taxon>Burkholderiales</taxon>
        <taxon>Oxalobacteraceae</taxon>
        <taxon>Undibacterium</taxon>
    </lineage>
</organism>
<dbReference type="Proteomes" id="UP000624279">
    <property type="component" value="Unassembled WGS sequence"/>
</dbReference>
<name>A0ABR6YDM7_9BURK</name>